<evidence type="ECO:0000313" key="3">
    <source>
        <dbReference type="Proteomes" id="UP000199421"/>
    </source>
</evidence>
<gene>
    <name evidence="2" type="ORF">SAMN05661044_00699</name>
</gene>
<keyword evidence="3" id="KW-1185">Reference proteome</keyword>
<evidence type="ECO:0000256" key="1">
    <source>
        <dbReference type="SAM" id="SignalP"/>
    </source>
</evidence>
<evidence type="ECO:0008006" key="4">
    <source>
        <dbReference type="Google" id="ProtNLM"/>
    </source>
</evidence>
<reference evidence="3" key="1">
    <citation type="submission" date="2016-10" db="EMBL/GenBank/DDBJ databases">
        <authorList>
            <person name="Varghese N."/>
            <person name="Submissions S."/>
        </authorList>
    </citation>
    <scope>NUCLEOTIDE SEQUENCE [LARGE SCALE GENOMIC DNA]</scope>
    <source>
        <strain evidence="3">DSM 18733</strain>
    </source>
</reference>
<feature type="signal peptide" evidence="1">
    <location>
        <begin position="1"/>
        <end position="19"/>
    </location>
</feature>
<protein>
    <recommendedName>
        <fullName evidence="4">Secreted protein</fullName>
    </recommendedName>
</protein>
<feature type="chain" id="PRO_5011765972" description="Secreted protein" evidence="1">
    <location>
        <begin position="20"/>
        <end position="80"/>
    </location>
</feature>
<proteinExistence type="predicted"/>
<dbReference type="AlphaFoldDB" id="A0A1H7ILS9"/>
<dbReference type="Proteomes" id="UP000199421">
    <property type="component" value="Unassembled WGS sequence"/>
</dbReference>
<dbReference type="STRING" id="407022.SAMN05661044_00699"/>
<dbReference type="RefSeq" id="WP_093318354.1">
    <property type="nucleotide sequence ID" value="NZ_FOAF01000001.1"/>
</dbReference>
<sequence>MKSAKILLTALGVVSFVSAALAFKVRTENTFYKSNAQGICNVETQRNLTLAPPSPNQITTSLATTQLTTTCPVITVTSSL</sequence>
<dbReference type="EMBL" id="FOAF01000001">
    <property type="protein sequence ID" value="SEK61685.1"/>
    <property type="molecule type" value="Genomic_DNA"/>
</dbReference>
<accession>A0A1H7ILS9</accession>
<evidence type="ECO:0000313" key="2">
    <source>
        <dbReference type="EMBL" id="SEK61685.1"/>
    </source>
</evidence>
<keyword evidence="1" id="KW-0732">Signal</keyword>
<name>A0A1H7ILS9_OLID1</name>
<organism evidence="2 3">
    <name type="scientific">Olivibacter domesticus</name>
    <name type="common">Pseudosphingobacterium domesticum</name>
    <dbReference type="NCBI Taxonomy" id="407022"/>
    <lineage>
        <taxon>Bacteria</taxon>
        <taxon>Pseudomonadati</taxon>
        <taxon>Bacteroidota</taxon>
        <taxon>Sphingobacteriia</taxon>
        <taxon>Sphingobacteriales</taxon>
        <taxon>Sphingobacteriaceae</taxon>
        <taxon>Olivibacter</taxon>
    </lineage>
</organism>